<proteinExistence type="predicted"/>
<evidence type="ECO:0000313" key="2">
    <source>
        <dbReference type="Proteomes" id="UP001049176"/>
    </source>
</evidence>
<dbReference type="EMBL" id="CM032191">
    <property type="protein sequence ID" value="KAG7085478.1"/>
    <property type="molecule type" value="Genomic_DNA"/>
</dbReference>
<reference evidence="1" key="1">
    <citation type="journal article" date="2021" name="Genome Biol. Evol.">
        <title>The assembled and annotated genome of the fairy-ring fungus Marasmius oreades.</title>
        <authorList>
            <person name="Hiltunen M."/>
            <person name="Ament-Velasquez S.L."/>
            <person name="Johannesson H."/>
        </authorList>
    </citation>
    <scope>NUCLEOTIDE SEQUENCE</scope>
    <source>
        <strain evidence="1">03SP1</strain>
    </source>
</reference>
<comment type="caution">
    <text evidence="1">The sequence shown here is derived from an EMBL/GenBank/DDBJ whole genome shotgun (WGS) entry which is preliminary data.</text>
</comment>
<dbReference type="GeneID" id="66072116"/>
<sequence length="430" mass="49391">MTTASSELGSSDMLLHILAAIILLPTDGPRSPNFIQLLFREFGFQIHNLAHRLQTMRNIIWMEPLEHVDLFDRDICLSHSTYSTFTDFVFDQSCSNTFFIDKDYHSNFLAHRCLCLLQSDEDRQNSILYRNWARICSVVDNPSQELLSQLSNVELGDLIEVDSEDPYNYWSRWICNFHITVRCNFETISSWLKSQASDGIALPTNLIDHFDRIYEKGLHIRSRSDLDPAVRDYMLIILSIAIWKWSSSPWYPNYSTAITHLCRNMNLSIGLDYTRSELRSIAFKFCRCSTGSGSFDSECILSPIVGATDLYHVNIQAGCAQILKALQTDLQSTSSLYHVTHDLVLGVLTTLTQCTPRLELLPFCQIVLDVIGRIQGHIWRLQEHLDELSSWLESFPTDYANETETLKKYIKDLVLERQNLSSLYTSVSTL</sequence>
<keyword evidence="2" id="KW-1185">Reference proteome</keyword>
<evidence type="ECO:0000313" key="1">
    <source>
        <dbReference type="EMBL" id="KAG7085478.1"/>
    </source>
</evidence>
<dbReference type="RefSeq" id="XP_043001949.1">
    <property type="nucleotide sequence ID" value="XM_043159994.1"/>
</dbReference>
<organism evidence="1 2">
    <name type="scientific">Marasmius oreades</name>
    <name type="common">fairy-ring Marasmius</name>
    <dbReference type="NCBI Taxonomy" id="181124"/>
    <lineage>
        <taxon>Eukaryota</taxon>
        <taxon>Fungi</taxon>
        <taxon>Dikarya</taxon>
        <taxon>Basidiomycota</taxon>
        <taxon>Agaricomycotina</taxon>
        <taxon>Agaricomycetes</taxon>
        <taxon>Agaricomycetidae</taxon>
        <taxon>Agaricales</taxon>
        <taxon>Marasmiineae</taxon>
        <taxon>Marasmiaceae</taxon>
        <taxon>Marasmius</taxon>
    </lineage>
</organism>
<name>A0A9P7RLR7_9AGAR</name>
<dbReference type="Proteomes" id="UP001049176">
    <property type="component" value="Chromosome 11"/>
</dbReference>
<accession>A0A9P7RLR7</accession>
<protein>
    <submittedName>
        <fullName evidence="1">Uncharacterized protein</fullName>
    </submittedName>
</protein>
<dbReference type="AlphaFoldDB" id="A0A9P7RLR7"/>
<gene>
    <name evidence="1" type="ORF">E1B28_003040</name>
</gene>
<dbReference type="KEGG" id="more:E1B28_003040"/>